<dbReference type="InterPro" id="IPR050349">
    <property type="entry name" value="WD_LIS1/nudF_dynein_reg"/>
</dbReference>
<dbReference type="InterPro" id="IPR001680">
    <property type="entry name" value="WD40_rpt"/>
</dbReference>
<feature type="repeat" description="WD" evidence="3">
    <location>
        <begin position="149"/>
        <end position="190"/>
    </location>
</feature>
<keyword evidence="1 3" id="KW-0853">WD repeat</keyword>
<evidence type="ECO:0000256" key="3">
    <source>
        <dbReference type="PROSITE-ProRule" id="PRU00221"/>
    </source>
</evidence>
<dbReference type="InterPro" id="IPR015943">
    <property type="entry name" value="WD40/YVTN_repeat-like_dom_sf"/>
</dbReference>
<evidence type="ECO:0000256" key="1">
    <source>
        <dbReference type="ARBA" id="ARBA00022574"/>
    </source>
</evidence>
<dbReference type="SMART" id="SM00320">
    <property type="entry name" value="WD40"/>
    <property type="match status" value="5"/>
</dbReference>
<dbReference type="VEuPathDB" id="FungiDB:sscle_08g063060"/>
<dbReference type="Pfam" id="PF00400">
    <property type="entry name" value="WD40"/>
    <property type="match status" value="4"/>
</dbReference>
<dbReference type="AlphaFoldDB" id="A0A1D9Q9F4"/>
<evidence type="ECO:0000313" key="4">
    <source>
        <dbReference type="EMBL" id="APA11536.1"/>
    </source>
</evidence>
<dbReference type="PROSITE" id="PS00678">
    <property type="entry name" value="WD_REPEATS_1"/>
    <property type="match status" value="2"/>
</dbReference>
<evidence type="ECO:0000313" key="5">
    <source>
        <dbReference type="Proteomes" id="UP000177798"/>
    </source>
</evidence>
<keyword evidence="2" id="KW-0677">Repeat</keyword>
<dbReference type="PROSITE" id="PS50294">
    <property type="entry name" value="WD_REPEATS_REGION"/>
    <property type="match status" value="1"/>
</dbReference>
<dbReference type="OrthoDB" id="17410at2759"/>
<dbReference type="SUPFAM" id="SSF50978">
    <property type="entry name" value="WD40 repeat-like"/>
    <property type="match status" value="1"/>
</dbReference>
<name>A0A1D9Q9F4_SCLS1</name>
<organism evidence="4 5">
    <name type="scientific">Sclerotinia sclerotiorum (strain ATCC 18683 / 1980 / Ss-1)</name>
    <name type="common">White mold</name>
    <name type="synonym">Whetzelinia sclerotiorum</name>
    <dbReference type="NCBI Taxonomy" id="665079"/>
    <lineage>
        <taxon>Eukaryota</taxon>
        <taxon>Fungi</taxon>
        <taxon>Dikarya</taxon>
        <taxon>Ascomycota</taxon>
        <taxon>Pezizomycotina</taxon>
        <taxon>Leotiomycetes</taxon>
        <taxon>Helotiales</taxon>
        <taxon>Sclerotiniaceae</taxon>
        <taxon>Sclerotinia</taxon>
    </lineage>
</organism>
<dbReference type="InterPro" id="IPR019775">
    <property type="entry name" value="WD40_repeat_CS"/>
</dbReference>
<dbReference type="PROSITE" id="PS50082">
    <property type="entry name" value="WD_REPEATS_2"/>
    <property type="match status" value="2"/>
</dbReference>
<gene>
    <name evidence="4" type="ORF">sscle_08g063060</name>
</gene>
<proteinExistence type="predicted"/>
<dbReference type="InterPro" id="IPR020472">
    <property type="entry name" value="WD40_PAC1"/>
</dbReference>
<dbReference type="Gene3D" id="2.130.10.10">
    <property type="entry name" value="YVTN repeat-like/Quinoprotein amine dehydrogenase"/>
    <property type="match status" value="2"/>
</dbReference>
<dbReference type="InterPro" id="IPR036322">
    <property type="entry name" value="WD40_repeat_dom_sf"/>
</dbReference>
<dbReference type="EMBL" id="CP017821">
    <property type="protein sequence ID" value="APA11536.1"/>
    <property type="molecule type" value="Genomic_DNA"/>
</dbReference>
<dbReference type="Proteomes" id="UP000177798">
    <property type="component" value="Chromosome 8"/>
</dbReference>
<dbReference type="PRINTS" id="PR00320">
    <property type="entry name" value="GPROTEINBRPT"/>
</dbReference>
<accession>A0A1D9Q9F4</accession>
<feature type="repeat" description="WD" evidence="3">
    <location>
        <begin position="219"/>
        <end position="248"/>
    </location>
</feature>
<evidence type="ECO:0000256" key="2">
    <source>
        <dbReference type="ARBA" id="ARBA00022737"/>
    </source>
</evidence>
<protein>
    <submittedName>
        <fullName evidence="4">Uncharacterized protein</fullName>
    </submittedName>
</protein>
<reference evidence="5" key="1">
    <citation type="journal article" date="2017" name="Genome Biol. Evol.">
        <title>The complete genome sequence of the phytopathogenic fungus Sclerotinia sclerotiorum reveals insights into the genome architecture of broad host range pathogens.</title>
        <authorList>
            <person name="Derbyshire M."/>
            <person name="Denton-Giles M."/>
            <person name="Hegedus D."/>
            <person name="Seifbarghy S."/>
            <person name="Rollins J."/>
            <person name="van Kan J."/>
            <person name="Seidl M.F."/>
            <person name="Faino L."/>
            <person name="Mbengue M."/>
            <person name="Navaud O."/>
            <person name="Raffaele S."/>
            <person name="Hammond-Kosack K."/>
            <person name="Heard S."/>
            <person name="Oliver R."/>
        </authorList>
    </citation>
    <scope>NUCLEOTIDE SEQUENCE [LARGE SCALE GENOMIC DNA]</scope>
    <source>
        <strain evidence="5">ATCC 18683 / 1980 / Ss-1</strain>
    </source>
</reference>
<dbReference type="PANTHER" id="PTHR44129">
    <property type="entry name" value="WD REPEAT-CONTAINING PROTEIN POP1"/>
    <property type="match status" value="1"/>
</dbReference>
<sequence>MQDHTTDEPGPILQWKKAMRLKEPVFEKENPQAAINIDYQTGLRLWLKSCSANFNPEISPVLDIELLHDILHEDIVCSVRFSHDGKYVATGSKGVAQAFDVTTRQEICNFRLHDDNPVVDSNYVRSVCFSPDGRYLATAMEDKLIRTLVLQIEDAIASVAISPYAKYVAAGGLDNCIRIWDAATGDLVELFKGHNDNLYSITFASNANILRTLPLCATFIPDGKWILSGSKDKEIQFWNVETGEVAAHITRSQEFHYQCCGEPRGGCFASASGDRSMKIWSYKMI</sequence>